<dbReference type="EMBL" id="QAOT01000007">
    <property type="protein sequence ID" value="PTR18597.1"/>
    <property type="molecule type" value="Genomic_DNA"/>
</dbReference>
<evidence type="ECO:0000259" key="3">
    <source>
        <dbReference type="Pfam" id="PF02397"/>
    </source>
</evidence>
<gene>
    <name evidence="4" type="ORF">C8J28_10721</name>
</gene>
<reference evidence="4 5" key="1">
    <citation type="submission" date="2018-04" db="EMBL/GenBank/DDBJ databases">
        <title>Genomic Encyclopedia of Type Strains, Phase III (KMG-III): the genomes of soil and plant-associated and newly described type strains.</title>
        <authorList>
            <person name="Whitman W."/>
        </authorList>
    </citation>
    <scope>NUCLEOTIDE SEQUENCE [LARGE SCALE GENOMIC DNA]</scope>
    <source>
        <strain evidence="4 5">KA25</strain>
    </source>
</reference>
<dbReference type="RefSeq" id="WP_101340030.1">
    <property type="nucleotide sequence ID" value="NZ_CP089965.1"/>
</dbReference>
<dbReference type="Proteomes" id="UP000244060">
    <property type="component" value="Unassembled WGS sequence"/>
</dbReference>
<dbReference type="Pfam" id="PF02397">
    <property type="entry name" value="Bac_transf"/>
    <property type="match status" value="1"/>
</dbReference>
<comment type="similarity">
    <text evidence="1">Belongs to the bacterial sugar transferase family.</text>
</comment>
<protein>
    <submittedName>
        <fullName evidence="4">Lipopolysaccharide/colanic/teichoic acid biosynthesis glycosyltransferase</fullName>
    </submittedName>
</protein>
<dbReference type="PANTHER" id="PTHR30576:SF20">
    <property type="entry name" value="QUINOVOSAMINEPHOSPHOTRANSFERAE-RELATED"/>
    <property type="match status" value="1"/>
</dbReference>
<evidence type="ECO:0000256" key="1">
    <source>
        <dbReference type="ARBA" id="ARBA00006464"/>
    </source>
</evidence>
<dbReference type="PANTHER" id="PTHR30576">
    <property type="entry name" value="COLANIC BIOSYNTHESIS UDP-GLUCOSE LIPID CARRIER TRANSFERASE"/>
    <property type="match status" value="1"/>
</dbReference>
<dbReference type="InterPro" id="IPR003362">
    <property type="entry name" value="Bact_transf"/>
</dbReference>
<dbReference type="OrthoDB" id="9808602at2"/>
<dbReference type="GO" id="GO:0016780">
    <property type="term" value="F:phosphotransferase activity, for other substituted phosphate groups"/>
    <property type="evidence" value="ECO:0007669"/>
    <property type="project" value="TreeGrafter"/>
</dbReference>
<comment type="caution">
    <text evidence="4">The sequence shown here is derived from an EMBL/GenBank/DDBJ whole genome shotgun (WGS) entry which is preliminary data.</text>
</comment>
<name>A0A2T5K841_9RHOB</name>
<keyword evidence="2" id="KW-0270">Exopolysaccharide synthesis</keyword>
<feature type="domain" description="Bacterial sugar transferase" evidence="3">
    <location>
        <begin position="5"/>
        <end position="200"/>
    </location>
</feature>
<evidence type="ECO:0000256" key="2">
    <source>
        <dbReference type="ARBA" id="ARBA00023169"/>
    </source>
</evidence>
<proteinExistence type="inferred from homology"/>
<evidence type="ECO:0000313" key="5">
    <source>
        <dbReference type="Proteomes" id="UP000244060"/>
    </source>
</evidence>
<dbReference type="GO" id="GO:0000271">
    <property type="term" value="P:polysaccharide biosynthetic process"/>
    <property type="evidence" value="ECO:0007669"/>
    <property type="project" value="UniProtKB-KW"/>
</dbReference>
<organism evidence="4 5">
    <name type="scientific">Cereibacter azotoformans</name>
    <dbReference type="NCBI Taxonomy" id="43057"/>
    <lineage>
        <taxon>Bacteria</taxon>
        <taxon>Pseudomonadati</taxon>
        <taxon>Pseudomonadota</taxon>
        <taxon>Alphaproteobacteria</taxon>
        <taxon>Rhodobacterales</taxon>
        <taxon>Paracoccaceae</taxon>
        <taxon>Cereibacter</taxon>
    </lineage>
</organism>
<dbReference type="AlphaFoldDB" id="A0A2T5K841"/>
<keyword evidence="5" id="KW-1185">Reference proteome</keyword>
<accession>A0A2T5K841</accession>
<evidence type="ECO:0000313" key="4">
    <source>
        <dbReference type="EMBL" id="PTR18597.1"/>
    </source>
</evidence>
<sequence>MTPAKRLLDLIVALALVLVLALPFALLLLILLVVEGRPLFYVAERMRAPNEPFQLWKLRTMRAAARNEGVSGGDKANRITRTGRFLRRTRLDEIPQLWNVLRGDMSFVGPRPPLRRYVEDYRDLYARVLRSRPGITGLASLHFHRHEEWLLAQCRTAEETDRTYRERCIPRKAKLDLIYQQRRTLCLDLALMYQTVARVMVLRNRQPFAKERRA</sequence>
<keyword evidence="4" id="KW-0808">Transferase</keyword>